<proteinExistence type="predicted"/>
<dbReference type="EMBL" id="CP109071">
    <property type="protein sequence ID" value="WSA31531.1"/>
    <property type="molecule type" value="Genomic_DNA"/>
</dbReference>
<dbReference type="RefSeq" id="WP_266321566.1">
    <property type="nucleotide sequence ID" value="NZ_CP109071.1"/>
</dbReference>
<reference evidence="3 4" key="1">
    <citation type="submission" date="2022-10" db="EMBL/GenBank/DDBJ databases">
        <title>The complete genomes of actinobacterial strains from the NBC collection.</title>
        <authorList>
            <person name="Joergensen T.S."/>
            <person name="Alvarez Arevalo M."/>
            <person name="Sterndorff E.B."/>
            <person name="Faurdal D."/>
            <person name="Vuksanovic O."/>
            <person name="Mourched A.-S."/>
            <person name="Charusanti P."/>
            <person name="Shaw S."/>
            <person name="Blin K."/>
            <person name="Weber T."/>
        </authorList>
    </citation>
    <scope>NUCLEOTIDE SEQUENCE [LARGE SCALE GENOMIC DNA]</scope>
    <source>
        <strain evidence="3 4">NBC 01809</strain>
    </source>
</reference>
<feature type="transmembrane region" description="Helical" evidence="2">
    <location>
        <begin position="233"/>
        <end position="254"/>
    </location>
</feature>
<keyword evidence="2" id="KW-1133">Transmembrane helix</keyword>
<evidence type="ECO:0000256" key="1">
    <source>
        <dbReference type="SAM" id="MobiDB-lite"/>
    </source>
</evidence>
<evidence type="ECO:0000313" key="3">
    <source>
        <dbReference type="EMBL" id="WSA31531.1"/>
    </source>
</evidence>
<sequence>MAVGEMGPAVSESTAVGRADRRPGTKQARQAQQWLLTLLPTFPVLLLVLRLWQLSRQDMPTMLLLVQYVSPLGLLSALLIALVWAFPLVVLVLTVLGRLLQVSAPDRFDPERSLLAYGTVRTPGWVLVAAIALATLTWQLRFLPLLVMLALWLLALRTRLRHPDRPRRLLVTGLVLPVVAAAASYAWLAPAVPAAIRGGELATALLLVVPPLGAVVLTGPVPRPVAPALTHTLSYVVAAVVPLVMGVVFLRVPLLPAVAVEVGPEAGPVREVVRGQAVTVTDRMTIVLDGRGEVRFLPNDRVRGQLLCPDPGRIPVSRVDVYGWQVEETALDWMIPRQPVGRTDPRCLGRLPSPEPTDPSPPDPAVSAMPPSPAAR</sequence>
<feature type="transmembrane region" description="Helical" evidence="2">
    <location>
        <begin position="114"/>
        <end position="134"/>
    </location>
</feature>
<evidence type="ECO:0008006" key="5">
    <source>
        <dbReference type="Google" id="ProtNLM"/>
    </source>
</evidence>
<feature type="transmembrane region" description="Helical" evidence="2">
    <location>
        <begin position="201"/>
        <end position="221"/>
    </location>
</feature>
<accession>A0ABZ1EC24</accession>
<keyword evidence="2" id="KW-0472">Membrane</keyword>
<organism evidence="3 4">
    <name type="scientific">Micromonospora peucetia</name>
    <dbReference type="NCBI Taxonomy" id="47871"/>
    <lineage>
        <taxon>Bacteria</taxon>
        <taxon>Bacillati</taxon>
        <taxon>Actinomycetota</taxon>
        <taxon>Actinomycetes</taxon>
        <taxon>Micromonosporales</taxon>
        <taxon>Micromonosporaceae</taxon>
        <taxon>Micromonospora</taxon>
    </lineage>
</organism>
<dbReference type="Proteomes" id="UP001334804">
    <property type="component" value="Chromosome"/>
</dbReference>
<evidence type="ECO:0000313" key="4">
    <source>
        <dbReference type="Proteomes" id="UP001334804"/>
    </source>
</evidence>
<feature type="region of interest" description="Disordered" evidence="1">
    <location>
        <begin position="1"/>
        <end position="24"/>
    </location>
</feature>
<feature type="transmembrane region" description="Helical" evidence="2">
    <location>
        <begin position="72"/>
        <end position="93"/>
    </location>
</feature>
<feature type="transmembrane region" description="Helical" evidence="2">
    <location>
        <begin position="169"/>
        <end position="189"/>
    </location>
</feature>
<keyword evidence="4" id="KW-1185">Reference proteome</keyword>
<keyword evidence="2" id="KW-0812">Transmembrane</keyword>
<feature type="region of interest" description="Disordered" evidence="1">
    <location>
        <begin position="342"/>
        <end position="376"/>
    </location>
</feature>
<name>A0ABZ1EC24_9ACTN</name>
<feature type="compositionally biased region" description="Pro residues" evidence="1">
    <location>
        <begin position="353"/>
        <end position="376"/>
    </location>
</feature>
<feature type="transmembrane region" description="Helical" evidence="2">
    <location>
        <begin position="140"/>
        <end position="157"/>
    </location>
</feature>
<evidence type="ECO:0000256" key="2">
    <source>
        <dbReference type="SAM" id="Phobius"/>
    </source>
</evidence>
<protein>
    <recommendedName>
        <fullName evidence="5">Integral membrane protein</fullName>
    </recommendedName>
</protein>
<gene>
    <name evidence="3" type="ORF">OIE14_25910</name>
</gene>
<feature type="transmembrane region" description="Helical" evidence="2">
    <location>
        <begin position="34"/>
        <end position="52"/>
    </location>
</feature>